<dbReference type="RefSeq" id="WP_216561131.1">
    <property type="nucleotide sequence ID" value="NZ_JAHLOH010000045.1"/>
</dbReference>
<evidence type="ECO:0000313" key="3">
    <source>
        <dbReference type="Proteomes" id="UP001524478"/>
    </source>
</evidence>
<dbReference type="Proteomes" id="UP001524478">
    <property type="component" value="Unassembled WGS sequence"/>
</dbReference>
<reference evidence="2 3" key="1">
    <citation type="submission" date="2022-06" db="EMBL/GenBank/DDBJ databases">
        <title>Isolation of gut microbiota from human fecal samples.</title>
        <authorList>
            <person name="Pamer E.G."/>
            <person name="Barat B."/>
            <person name="Waligurski E."/>
            <person name="Medina S."/>
            <person name="Paddock L."/>
            <person name="Mostad J."/>
        </authorList>
    </citation>
    <scope>NUCLEOTIDE SEQUENCE [LARGE SCALE GENOMIC DNA]</scope>
    <source>
        <strain evidence="2 3">DFI.7.95</strain>
    </source>
</reference>
<evidence type="ECO:0008006" key="4">
    <source>
        <dbReference type="Google" id="ProtNLM"/>
    </source>
</evidence>
<sequence length="71" mass="8633">MVIILGFLIQWPTIITMMMAPALIIMYLRLSKQEEKIMMVEFGDRYLEYMNIVPRFIPAIRRMHYEKENHN</sequence>
<accession>A0ABT1SE97</accession>
<organism evidence="2 3">
    <name type="scientific">Tissierella carlieri</name>
    <dbReference type="NCBI Taxonomy" id="689904"/>
    <lineage>
        <taxon>Bacteria</taxon>
        <taxon>Bacillati</taxon>
        <taxon>Bacillota</taxon>
        <taxon>Tissierellia</taxon>
        <taxon>Tissierellales</taxon>
        <taxon>Tissierellaceae</taxon>
        <taxon>Tissierella</taxon>
    </lineage>
</organism>
<keyword evidence="3" id="KW-1185">Reference proteome</keyword>
<comment type="caution">
    <text evidence="2">The sequence shown here is derived from an EMBL/GenBank/DDBJ whole genome shotgun (WGS) entry which is preliminary data.</text>
</comment>
<evidence type="ECO:0000313" key="2">
    <source>
        <dbReference type="EMBL" id="MCQ4924712.1"/>
    </source>
</evidence>
<proteinExistence type="predicted"/>
<name>A0ABT1SE97_9FIRM</name>
<evidence type="ECO:0000256" key="1">
    <source>
        <dbReference type="SAM" id="Phobius"/>
    </source>
</evidence>
<keyword evidence="1" id="KW-0472">Membrane</keyword>
<gene>
    <name evidence="2" type="ORF">NE686_16530</name>
</gene>
<keyword evidence="1" id="KW-0812">Transmembrane</keyword>
<dbReference type="EMBL" id="JANGAC010000015">
    <property type="protein sequence ID" value="MCQ4924712.1"/>
    <property type="molecule type" value="Genomic_DNA"/>
</dbReference>
<feature type="transmembrane region" description="Helical" evidence="1">
    <location>
        <begin position="6"/>
        <end position="28"/>
    </location>
</feature>
<keyword evidence="1" id="KW-1133">Transmembrane helix</keyword>
<protein>
    <recommendedName>
        <fullName evidence="4">Isoprenylcysteine carboxylmethyltransferase family protein</fullName>
    </recommendedName>
</protein>